<name>I4I5H8_MICAE</name>
<gene>
    <name evidence="1" type="ORF">MICAH_5990001</name>
</gene>
<dbReference type="EMBL" id="CAIO01000555">
    <property type="protein sequence ID" value="CCI29552.1"/>
    <property type="molecule type" value="Genomic_DNA"/>
</dbReference>
<dbReference type="HOGENOM" id="CLU_3292456_0_0_3"/>
<organism evidence="1 2">
    <name type="scientific">Microcystis aeruginosa PCC 9809</name>
    <dbReference type="NCBI Taxonomy" id="1160285"/>
    <lineage>
        <taxon>Bacteria</taxon>
        <taxon>Bacillati</taxon>
        <taxon>Cyanobacteriota</taxon>
        <taxon>Cyanophyceae</taxon>
        <taxon>Oscillatoriophycideae</taxon>
        <taxon>Chroococcales</taxon>
        <taxon>Microcystaceae</taxon>
        <taxon>Microcystis</taxon>
    </lineage>
</organism>
<sequence>MQGNVAVARNFQPLTASAIKAIEQQTANIWEDVTFYRAWT</sequence>
<accession>I4I5H8</accession>
<evidence type="ECO:0000313" key="2">
    <source>
        <dbReference type="Proteomes" id="UP000004775"/>
    </source>
</evidence>
<comment type="caution">
    <text evidence="1">The sequence shown here is derived from an EMBL/GenBank/DDBJ whole genome shotgun (WGS) entry which is preliminary data.</text>
</comment>
<reference evidence="1 2" key="1">
    <citation type="submission" date="2012-04" db="EMBL/GenBank/DDBJ databases">
        <authorList>
            <person name="Genoscope - CEA"/>
        </authorList>
    </citation>
    <scope>NUCLEOTIDE SEQUENCE [LARGE SCALE GENOMIC DNA]</scope>
    <source>
        <strain evidence="1 2">9809</strain>
    </source>
</reference>
<evidence type="ECO:0000313" key="1">
    <source>
        <dbReference type="EMBL" id="CCI29552.1"/>
    </source>
</evidence>
<dbReference type="Proteomes" id="UP000004775">
    <property type="component" value="Unassembled WGS sequence"/>
</dbReference>
<dbReference type="AlphaFoldDB" id="I4I5H8"/>
<protein>
    <submittedName>
        <fullName evidence="1">Uncharacterized protein</fullName>
    </submittedName>
</protein>
<proteinExistence type="predicted"/>